<accession>A0A4Q5KWZ9</accession>
<name>A0A4Q5KWZ9_9GAMM</name>
<dbReference type="EMBL" id="SEZN01000015">
    <property type="protein sequence ID" value="RYU64502.1"/>
    <property type="molecule type" value="Genomic_DNA"/>
</dbReference>
<dbReference type="Proteomes" id="UP000294063">
    <property type="component" value="Unassembled WGS sequence"/>
</dbReference>
<organism evidence="1 3">
    <name type="scientific">Aliivibrio finisterrensis</name>
    <dbReference type="NCBI Taxonomy" id="511998"/>
    <lineage>
        <taxon>Bacteria</taxon>
        <taxon>Pseudomonadati</taxon>
        <taxon>Pseudomonadota</taxon>
        <taxon>Gammaproteobacteria</taxon>
        <taxon>Vibrionales</taxon>
        <taxon>Vibrionaceae</taxon>
        <taxon>Aliivibrio</taxon>
    </lineage>
</organism>
<protein>
    <submittedName>
        <fullName evidence="1">Uncharacterized protein</fullName>
    </submittedName>
</protein>
<evidence type="ECO:0000313" key="4">
    <source>
        <dbReference type="Proteomes" id="UP000294166"/>
    </source>
</evidence>
<evidence type="ECO:0000313" key="1">
    <source>
        <dbReference type="EMBL" id="RYU52339.1"/>
    </source>
</evidence>
<dbReference type="Proteomes" id="UP000294166">
    <property type="component" value="Unassembled WGS sequence"/>
</dbReference>
<dbReference type="RefSeq" id="WP_130047811.1">
    <property type="nucleotide sequence ID" value="NZ_SEZK01000009.1"/>
</dbReference>
<gene>
    <name evidence="2" type="ORF">ERW53_09540</name>
    <name evidence="1" type="ORF">ERW57_07165</name>
</gene>
<dbReference type="AlphaFoldDB" id="A0A4Q5KWZ9"/>
<proteinExistence type="predicted"/>
<evidence type="ECO:0000313" key="2">
    <source>
        <dbReference type="EMBL" id="RYU64502.1"/>
    </source>
</evidence>
<comment type="caution">
    <text evidence="1">The sequence shown here is derived from an EMBL/GenBank/DDBJ whole genome shotgun (WGS) entry which is preliminary data.</text>
</comment>
<keyword evidence="4" id="KW-1185">Reference proteome</keyword>
<evidence type="ECO:0000313" key="3">
    <source>
        <dbReference type="Proteomes" id="UP000294063"/>
    </source>
</evidence>
<sequence length="357" mass="40281">MNKNALFIGALLVTSAATFHWIMQDSTAQTMVGEHSSVKTHQKIKAASEKQLKKEVVQTKTDLISLQEQDEALKALPQELTKQFGLLSKAYAADMIYPSYSTPLLSNDKSYLEPNHFSEVKIPVLDGAHKASLSLDKYRFSYPEPITVTLNSDLAVDHIEYELLDPETRKSLTTQYTQELTTEFSPQKEWPQEVRIKAVISFVDGKDTLTTDIQFSNPVAYVNSIEPPYSAGSDMILPLNVEVKESGNYRIRANLFQTNGKPIASLNNKEKLSQGDAVFELKAHSSVLKNDVTEFELRNITVEKMSDFPGEKTRYGTSRKTVFTISSFDISSLSDEPYQMSEQEKERLRFLNDIAQQ</sequence>
<reference evidence="3 4" key="1">
    <citation type="submission" date="2019-02" db="EMBL/GenBank/DDBJ databases">
        <title>Genome sequences of Aliivibrio finisterrensis strains from farmed Atlantic salmon.</title>
        <authorList>
            <person name="Bowman J.P."/>
        </authorList>
    </citation>
    <scope>NUCLEOTIDE SEQUENCE [LARGE SCALE GENOMIC DNA]</scope>
    <source>
        <strain evidence="2 4">A21</strain>
        <strain evidence="1 3">A46</strain>
    </source>
</reference>
<dbReference type="EMBL" id="SEZK01000009">
    <property type="protein sequence ID" value="RYU52339.1"/>
    <property type="molecule type" value="Genomic_DNA"/>
</dbReference>